<sequence>MEAPEVPEPGPRLSLLGDYWIEHAPAHPPGNRVYGQRACPARKPPGMLKLCVAATAVGAGAVLVATALALWGR</sequence>
<evidence type="ECO:0000313" key="3">
    <source>
        <dbReference type="Proteomes" id="UP001589718"/>
    </source>
</evidence>
<dbReference type="RefSeq" id="WP_345219885.1">
    <property type="nucleotide sequence ID" value="NZ_BAAAXE010000003.1"/>
</dbReference>
<evidence type="ECO:0000313" key="2">
    <source>
        <dbReference type="EMBL" id="MFB9524854.1"/>
    </source>
</evidence>
<keyword evidence="1" id="KW-0472">Membrane</keyword>
<evidence type="ECO:0000256" key="1">
    <source>
        <dbReference type="SAM" id="Phobius"/>
    </source>
</evidence>
<keyword evidence="1" id="KW-1133">Transmembrane helix</keyword>
<reference evidence="2 3" key="1">
    <citation type="submission" date="2024-09" db="EMBL/GenBank/DDBJ databases">
        <authorList>
            <person name="Sun Q."/>
            <person name="Mori K."/>
        </authorList>
    </citation>
    <scope>NUCLEOTIDE SEQUENCE [LARGE SCALE GENOMIC DNA]</scope>
    <source>
        <strain evidence="2 3">JCM 4362</strain>
    </source>
</reference>
<proteinExistence type="predicted"/>
<protein>
    <submittedName>
        <fullName evidence="2">Uncharacterized protein</fullName>
    </submittedName>
</protein>
<keyword evidence="1" id="KW-0812">Transmembrane</keyword>
<keyword evidence="3" id="KW-1185">Reference proteome</keyword>
<name>A0ABV5PNS9_STRCM</name>
<accession>A0ABV5PNS9</accession>
<dbReference type="EMBL" id="JBHMCR010000026">
    <property type="protein sequence ID" value="MFB9524854.1"/>
    <property type="molecule type" value="Genomic_DNA"/>
</dbReference>
<organism evidence="2 3">
    <name type="scientific">Streptomyces cremeus</name>
    <dbReference type="NCBI Taxonomy" id="66881"/>
    <lineage>
        <taxon>Bacteria</taxon>
        <taxon>Bacillati</taxon>
        <taxon>Actinomycetota</taxon>
        <taxon>Actinomycetes</taxon>
        <taxon>Kitasatosporales</taxon>
        <taxon>Streptomycetaceae</taxon>
        <taxon>Streptomyces</taxon>
    </lineage>
</organism>
<feature type="transmembrane region" description="Helical" evidence="1">
    <location>
        <begin position="50"/>
        <end position="71"/>
    </location>
</feature>
<comment type="caution">
    <text evidence="2">The sequence shown here is derived from an EMBL/GenBank/DDBJ whole genome shotgun (WGS) entry which is preliminary data.</text>
</comment>
<gene>
    <name evidence="2" type="ORF">ACFFTU_33465</name>
</gene>
<dbReference type="Proteomes" id="UP001589718">
    <property type="component" value="Unassembled WGS sequence"/>
</dbReference>